<protein>
    <submittedName>
        <fullName evidence="7">Glycosyl hydrolase family 2</fullName>
    </submittedName>
</protein>
<dbReference type="GO" id="GO:0005975">
    <property type="term" value="P:carbohydrate metabolic process"/>
    <property type="evidence" value="ECO:0007669"/>
    <property type="project" value="InterPro"/>
</dbReference>
<comment type="similarity">
    <text evidence="1">Belongs to the glycosyl hydrolase 2 family.</text>
</comment>
<dbReference type="AlphaFoldDB" id="A0A562URC6"/>
<dbReference type="InterPro" id="IPR017853">
    <property type="entry name" value="GH"/>
</dbReference>
<dbReference type="EMBL" id="VLLL01000008">
    <property type="protein sequence ID" value="TWJ08169.1"/>
    <property type="molecule type" value="Genomic_DNA"/>
</dbReference>
<feature type="domain" description="Glycoside hydrolase family 2 catalytic" evidence="5">
    <location>
        <begin position="317"/>
        <end position="461"/>
    </location>
</feature>
<dbReference type="SUPFAM" id="SSF49785">
    <property type="entry name" value="Galactose-binding domain-like"/>
    <property type="match status" value="1"/>
</dbReference>
<evidence type="ECO:0000256" key="3">
    <source>
        <dbReference type="ARBA" id="ARBA00023295"/>
    </source>
</evidence>
<keyword evidence="8" id="KW-1185">Reference proteome</keyword>
<proteinExistence type="inferred from homology"/>
<sequence>MELLTEWGRDLDPESVLPEYPRPQLRRDSYLNLNGRWDYAIRPVGEPVPAEWDGEILVPFSPEAPLSGVGRRLEPDDLLWYRRNVTLPAGFQAPGGRVLLHFGAVDQSCRVFLNGHQVGAHIGGYLPFHCDITEELRDGDNELVVAVRDVTDTGFHAVGKQRLERGGIWYTAQSGIWQTVWLESVPVQHVAALTLTPDLDRSGVLVTVHADIAGDAEVTVLDGGRPVAASTVPTGAPTLLRIPDPRLWTPEDPHLYDVVVELADDRVESYTGMRSFGVGPDAFGTPRLLLNGEPYFHAGLLDQGYWPDGLYTPPSDDAMVYDIATMKRLGFTMLRKHIKIEPLRWYHHCDRLGMLVWQDMVNGGGPYTPPAAHPPSPDHIADDDHPVFGRADVDGRDEFMTELERTVRLLDSVVGLAVWVPFNEGWGQFDAARVAARVRELDPTRLVDHASGWHDQGAGDIRSVHTYITAFEVPADRDDRVLCLTEYGGYSLAAPGHVWGDDGFGYREYPDRDALAEAFTALHTDQILPAIPHGLSATVYTQVTDVEDELNGLLTYDRAVLKIPAEVVRETTRRLRLE</sequence>
<evidence type="ECO:0000259" key="6">
    <source>
        <dbReference type="Pfam" id="PF02837"/>
    </source>
</evidence>
<dbReference type="PANTHER" id="PTHR42732:SF2">
    <property type="entry name" value="BETA-MANNOSIDASE"/>
    <property type="match status" value="1"/>
</dbReference>
<dbReference type="InterPro" id="IPR006104">
    <property type="entry name" value="Glyco_hydro_2_N"/>
</dbReference>
<evidence type="ECO:0000259" key="4">
    <source>
        <dbReference type="Pfam" id="PF00703"/>
    </source>
</evidence>
<dbReference type="RefSeq" id="WP_147142401.1">
    <property type="nucleotide sequence ID" value="NZ_BAABIJ010000004.1"/>
</dbReference>
<dbReference type="InterPro" id="IPR036156">
    <property type="entry name" value="Beta-gal/glucu_dom_sf"/>
</dbReference>
<evidence type="ECO:0000313" key="8">
    <source>
        <dbReference type="Proteomes" id="UP000321617"/>
    </source>
</evidence>
<dbReference type="Pfam" id="PF02837">
    <property type="entry name" value="Glyco_hydro_2_N"/>
    <property type="match status" value="1"/>
</dbReference>
<organism evidence="7 8">
    <name type="scientific">Stackebrandtia albiflava</name>
    <dbReference type="NCBI Taxonomy" id="406432"/>
    <lineage>
        <taxon>Bacteria</taxon>
        <taxon>Bacillati</taxon>
        <taxon>Actinomycetota</taxon>
        <taxon>Actinomycetes</taxon>
        <taxon>Glycomycetales</taxon>
        <taxon>Glycomycetaceae</taxon>
        <taxon>Stackebrandtia</taxon>
    </lineage>
</organism>
<feature type="domain" description="Glycoside hydrolase family 2 immunoglobulin-like beta-sandwich" evidence="4">
    <location>
        <begin position="189"/>
        <end position="274"/>
    </location>
</feature>
<keyword evidence="3" id="KW-0326">Glycosidase</keyword>
<gene>
    <name evidence="7" type="ORF">LX16_4390</name>
</gene>
<dbReference type="Pfam" id="PF00703">
    <property type="entry name" value="Glyco_hydro_2"/>
    <property type="match status" value="1"/>
</dbReference>
<evidence type="ECO:0000256" key="1">
    <source>
        <dbReference type="ARBA" id="ARBA00007401"/>
    </source>
</evidence>
<accession>A0A562URC6</accession>
<dbReference type="SUPFAM" id="SSF51445">
    <property type="entry name" value="(Trans)glycosidases"/>
    <property type="match status" value="1"/>
</dbReference>
<reference evidence="7 8" key="1">
    <citation type="journal article" date="2013" name="Stand. Genomic Sci.">
        <title>Genomic Encyclopedia of Type Strains, Phase I: The one thousand microbial genomes (KMG-I) project.</title>
        <authorList>
            <person name="Kyrpides N.C."/>
            <person name="Woyke T."/>
            <person name="Eisen J.A."/>
            <person name="Garrity G."/>
            <person name="Lilburn T.G."/>
            <person name="Beck B.J."/>
            <person name="Whitman W.B."/>
            <person name="Hugenholtz P."/>
            <person name="Klenk H.P."/>
        </authorList>
    </citation>
    <scope>NUCLEOTIDE SEQUENCE [LARGE SCALE GENOMIC DNA]</scope>
    <source>
        <strain evidence="7 8">DSM 45044</strain>
    </source>
</reference>
<dbReference type="Gene3D" id="3.20.20.80">
    <property type="entry name" value="Glycosidases"/>
    <property type="match status" value="1"/>
</dbReference>
<name>A0A562URC6_9ACTN</name>
<dbReference type="Proteomes" id="UP000321617">
    <property type="component" value="Unassembled WGS sequence"/>
</dbReference>
<dbReference type="Gene3D" id="2.60.120.260">
    <property type="entry name" value="Galactose-binding domain-like"/>
    <property type="match status" value="1"/>
</dbReference>
<comment type="caution">
    <text evidence="7">The sequence shown here is derived from an EMBL/GenBank/DDBJ whole genome shotgun (WGS) entry which is preliminary data.</text>
</comment>
<keyword evidence="2 7" id="KW-0378">Hydrolase</keyword>
<dbReference type="PANTHER" id="PTHR42732">
    <property type="entry name" value="BETA-GALACTOSIDASE"/>
    <property type="match status" value="1"/>
</dbReference>
<evidence type="ECO:0000256" key="2">
    <source>
        <dbReference type="ARBA" id="ARBA00022801"/>
    </source>
</evidence>
<dbReference type="InterPro" id="IPR008979">
    <property type="entry name" value="Galactose-bd-like_sf"/>
</dbReference>
<dbReference type="InterPro" id="IPR006103">
    <property type="entry name" value="Glyco_hydro_2_cat"/>
</dbReference>
<evidence type="ECO:0000259" key="5">
    <source>
        <dbReference type="Pfam" id="PF02836"/>
    </source>
</evidence>
<dbReference type="GO" id="GO:0004553">
    <property type="term" value="F:hydrolase activity, hydrolyzing O-glycosyl compounds"/>
    <property type="evidence" value="ECO:0007669"/>
    <property type="project" value="InterPro"/>
</dbReference>
<evidence type="ECO:0000313" key="7">
    <source>
        <dbReference type="EMBL" id="TWJ08169.1"/>
    </source>
</evidence>
<dbReference type="Pfam" id="PF02836">
    <property type="entry name" value="Glyco_hydro_2_C"/>
    <property type="match status" value="1"/>
</dbReference>
<dbReference type="OrthoDB" id="9762066at2"/>
<dbReference type="Gene3D" id="2.60.40.10">
    <property type="entry name" value="Immunoglobulins"/>
    <property type="match status" value="1"/>
</dbReference>
<dbReference type="SUPFAM" id="SSF49303">
    <property type="entry name" value="beta-Galactosidase/glucuronidase domain"/>
    <property type="match status" value="1"/>
</dbReference>
<feature type="domain" description="Glycosyl hydrolases family 2 sugar binding" evidence="6">
    <location>
        <begin position="79"/>
        <end position="182"/>
    </location>
</feature>
<dbReference type="InterPro" id="IPR013783">
    <property type="entry name" value="Ig-like_fold"/>
</dbReference>
<dbReference type="InterPro" id="IPR051913">
    <property type="entry name" value="GH2_Domain-Containing"/>
</dbReference>
<dbReference type="InterPro" id="IPR006102">
    <property type="entry name" value="Ig-like_GH2"/>
</dbReference>